<protein>
    <submittedName>
        <fullName evidence="2">Uncharacterized protein</fullName>
    </submittedName>
</protein>
<dbReference type="SMR" id="A0A9E7THZ6"/>
<feature type="coiled-coil region" evidence="1">
    <location>
        <begin position="158"/>
        <end position="191"/>
    </location>
</feature>
<sequence length="297" mass="33031">MCSQLVEATFGLMNQDSPPLTQEQKGAACAALVDKSVYPSVRRKHHDKVPASDPKYCLFSFVEAVPACEVKLNGSQEMCPCCVKRRRGQVFGVACVRGTAPTLAKAKAKADKLVGSYDSVHVVQTCHVGRPFPLISRGMADETVTPSAMEAAENALSEKSLEQRKERLRQKLELKKREQEIKERNKRLLQDPKDDPELEQETELEKYATIRIKATCLLENAKKASAQVQEYCASMKKVVETLCEMEAADPTLLENFPTLLTETRERLGISAQDTEKFLEMAGFDSSAAKRALEANNF</sequence>
<evidence type="ECO:0000313" key="3">
    <source>
        <dbReference type="Proteomes" id="UP001060024"/>
    </source>
</evidence>
<organism evidence="2 3">
    <name type="scientific">Largemouth bass virus</name>
    <dbReference type="NCBI Taxonomy" id="176656"/>
    <lineage>
        <taxon>Viruses</taxon>
        <taxon>Varidnaviria</taxon>
        <taxon>Bamfordvirae</taxon>
        <taxon>Nucleocytoviricota</taxon>
        <taxon>Megaviricetes</taxon>
        <taxon>Pimascovirales</taxon>
        <taxon>Pimascovirales incertae sedis</taxon>
        <taxon>Iridoviridae</taxon>
        <taxon>Alphairidovirinae</taxon>
        <taxon>Ranavirus</taxon>
        <taxon>Ranavirus micropterus1</taxon>
        <taxon>Santee-Cooper ranavirus</taxon>
    </lineage>
</organism>
<dbReference type="EMBL" id="MW630113">
    <property type="protein sequence ID" value="UUY86225.1"/>
    <property type="molecule type" value="Genomic_DNA"/>
</dbReference>
<evidence type="ECO:0000313" key="2">
    <source>
        <dbReference type="EMBL" id="UUY86225.1"/>
    </source>
</evidence>
<name>A0A9E7THZ6_9VIRU</name>
<dbReference type="Proteomes" id="UP001060024">
    <property type="component" value="Segment"/>
</dbReference>
<accession>A0A9E7THZ6</accession>
<evidence type="ECO:0000256" key="1">
    <source>
        <dbReference type="SAM" id="Coils"/>
    </source>
</evidence>
<dbReference type="InterPro" id="IPR043872">
    <property type="entry name" value="DUF5832"/>
</dbReference>
<proteinExistence type="predicted"/>
<dbReference type="Pfam" id="PF19150">
    <property type="entry name" value="DUF5832"/>
    <property type="match status" value="1"/>
</dbReference>
<reference evidence="2" key="1">
    <citation type="submission" date="2021-02" db="EMBL/GenBank/DDBJ databases">
        <authorList>
            <person name="Chen J."/>
            <person name="Hu H."/>
            <person name="Huang J."/>
            <person name="Yan X."/>
        </authorList>
    </citation>
    <scope>NUCLEOTIDE SEQUENCE</scope>
    <source>
        <strain evidence="2">GDOU</strain>
    </source>
</reference>
<keyword evidence="1" id="KW-0175">Coiled coil</keyword>